<accession>A0AB32WKX2</accession>
<dbReference type="InterPro" id="IPR017451">
    <property type="entry name" value="F-box-assoc_interact_dom"/>
</dbReference>
<dbReference type="CDD" id="cd22157">
    <property type="entry name" value="F-box_AtFBW1-like"/>
    <property type="match status" value="1"/>
</dbReference>
<organism evidence="3 4">
    <name type="scientific">Theobroma cacao</name>
    <name type="common">Cacao</name>
    <name type="synonym">Cocoa</name>
    <dbReference type="NCBI Taxonomy" id="3641"/>
    <lineage>
        <taxon>Eukaryota</taxon>
        <taxon>Viridiplantae</taxon>
        <taxon>Streptophyta</taxon>
        <taxon>Embryophyta</taxon>
        <taxon>Tracheophyta</taxon>
        <taxon>Spermatophyta</taxon>
        <taxon>Magnoliopsida</taxon>
        <taxon>eudicotyledons</taxon>
        <taxon>Gunneridae</taxon>
        <taxon>Pentapetalae</taxon>
        <taxon>rosids</taxon>
        <taxon>malvids</taxon>
        <taxon>Malvales</taxon>
        <taxon>Malvaceae</taxon>
        <taxon>Byttnerioideae</taxon>
        <taxon>Theobroma</taxon>
    </lineage>
</organism>
<name>A0AB32WKX2_THECC</name>
<dbReference type="NCBIfam" id="TIGR01640">
    <property type="entry name" value="F_box_assoc_1"/>
    <property type="match status" value="1"/>
</dbReference>
<dbReference type="Pfam" id="PF12937">
    <property type="entry name" value="F-box-like"/>
    <property type="match status" value="1"/>
</dbReference>
<sequence length="384" mass="44290">MGSRNASELNLISDTDVMIDILLRLPLKTLMGCKCVCKWWNNLISDPTFKSNYSRRNPQYYVSGFFLQNFLFLELRSELLFFPYEGQIDAAPEPSLSFIEDDKGVEGVRIEDSCNGLLLCSSFPGQEKHRPYYLCKPTTKQYLPLPYLECRNVFSSTIAYDPNKSPHYKIVCICDSYLSENHCQIKIFSPVTGSWKVSGKPFSVFDEGMLFNRGVFLNGILHWIGRRNLALRFDLEREVMLTMPMPPIQEGWTERKVRYFGESGGHLFLIETYGALTAGIDVKEMKSDYSGWFVKYHLNLDTVAFHSPGIRRNYKLAILHIAHQHVGDEDESFMVIHVPGEFVSFKLKDNTLKELQTNNQVNEDLGLWYSWEGVYPYSNADCYL</sequence>
<dbReference type="Gramene" id="Tc06v2_t004350.1">
    <property type="protein sequence ID" value="Tc06v2_p004350.1"/>
    <property type="gene ID" value="Tc06v2_g004350"/>
</dbReference>
<dbReference type="AlphaFoldDB" id="A0AB32WKX2"/>
<proteinExistence type="predicted"/>
<feature type="domain" description="F-box associated beta-propeller type 1" evidence="1">
    <location>
        <begin position="112"/>
        <end position="250"/>
    </location>
</feature>
<protein>
    <submittedName>
        <fullName evidence="4">F-box protein At5g07610</fullName>
    </submittedName>
</protein>
<reference evidence="3" key="1">
    <citation type="journal article" date="1997" name="Nucleic Acids Res.">
        <title>tRNAscan-SE: a program for improved detection of transfer RNA genes in genomic sequence.</title>
        <authorList>
            <person name="Lowe T.M."/>
            <person name="Eddy S.R."/>
        </authorList>
    </citation>
    <scope>NUCLEOTIDE SEQUENCE [LARGE SCALE GENOMIC DNA]</scope>
    <source>
        <strain evidence="3">r\B97-61/B2</strain>
    </source>
</reference>
<reference evidence="4" key="2">
    <citation type="submission" date="2025-08" db="UniProtKB">
        <authorList>
            <consortium name="RefSeq"/>
        </authorList>
    </citation>
    <scope>IDENTIFICATION</scope>
</reference>
<dbReference type="Proteomes" id="UP000694886">
    <property type="component" value="Chromosome 6"/>
</dbReference>
<dbReference type="InterPro" id="IPR036047">
    <property type="entry name" value="F-box-like_dom_sf"/>
</dbReference>
<dbReference type="InterPro" id="IPR055290">
    <property type="entry name" value="At3g26010-like"/>
</dbReference>
<evidence type="ECO:0000259" key="2">
    <source>
        <dbReference type="Pfam" id="PF12937"/>
    </source>
</evidence>
<dbReference type="SUPFAM" id="SSF81383">
    <property type="entry name" value="F-box domain"/>
    <property type="match status" value="1"/>
</dbReference>
<gene>
    <name evidence="4" type="primary">LOC18595570</name>
</gene>
<dbReference type="Pfam" id="PF07734">
    <property type="entry name" value="FBA_1"/>
    <property type="match status" value="1"/>
</dbReference>
<dbReference type="GeneID" id="18595570"/>
<dbReference type="RefSeq" id="XP_017978598.1">
    <property type="nucleotide sequence ID" value="XM_018123109.1"/>
</dbReference>
<dbReference type="InterPro" id="IPR006527">
    <property type="entry name" value="F-box-assoc_dom_typ1"/>
</dbReference>
<dbReference type="KEGG" id="tcc:18595570"/>
<dbReference type="Gene3D" id="1.20.1280.50">
    <property type="match status" value="1"/>
</dbReference>
<dbReference type="InterPro" id="IPR001810">
    <property type="entry name" value="F-box_dom"/>
</dbReference>
<dbReference type="PANTHER" id="PTHR35546:SF115">
    <property type="entry name" value="F-BOX DOMAIN-CONTAINING PROTEIN"/>
    <property type="match status" value="1"/>
</dbReference>
<evidence type="ECO:0000313" key="4">
    <source>
        <dbReference type="RefSeq" id="XP_017978598.1"/>
    </source>
</evidence>
<dbReference type="PANTHER" id="PTHR35546">
    <property type="entry name" value="F-BOX PROTEIN INTERACTION DOMAIN PROTEIN-RELATED"/>
    <property type="match status" value="1"/>
</dbReference>
<evidence type="ECO:0000259" key="1">
    <source>
        <dbReference type="Pfam" id="PF07734"/>
    </source>
</evidence>
<evidence type="ECO:0000313" key="3">
    <source>
        <dbReference type="Proteomes" id="UP000694886"/>
    </source>
</evidence>
<feature type="domain" description="F-box" evidence="2">
    <location>
        <begin position="16"/>
        <end position="49"/>
    </location>
</feature>